<dbReference type="AlphaFoldDB" id="A0A2Z6AZY0"/>
<dbReference type="Proteomes" id="UP000269883">
    <property type="component" value="Chromosome"/>
</dbReference>
<evidence type="ECO:0000313" key="2">
    <source>
        <dbReference type="Proteomes" id="UP000269883"/>
    </source>
</evidence>
<accession>A0A2Z6AZY0</accession>
<proteinExistence type="predicted"/>
<sequence>MGADPISWTIMGLGLANQVMDGMQSADAARDQQRTADRQADNALKQGEENAKLIEAQVSRDKEVARSEVRRDLARANVALADAGVSSSTGSALEILSGAAADGRRNVAWLGYDGKLRAEQARYRGRSGAANYGSQASSAAARQRSAYSDLVLGGTSSLLSLGARAYG</sequence>
<keyword evidence="2" id="KW-1185">Reference proteome</keyword>
<protein>
    <recommendedName>
        <fullName evidence="3">Phage protein</fullName>
    </recommendedName>
</protein>
<reference evidence="1 2" key="1">
    <citation type="journal article" date="2018" name="Sci. Adv.">
        <title>Multi-heme cytochromes provide a pathway for survival in energy-limited environments.</title>
        <authorList>
            <person name="Deng X."/>
            <person name="Dohmae N."/>
            <person name="Nealson K.H."/>
            <person name="Hashimoto K."/>
            <person name="Okamoto A."/>
        </authorList>
    </citation>
    <scope>NUCLEOTIDE SEQUENCE [LARGE SCALE GENOMIC DNA]</scope>
    <source>
        <strain evidence="1 2">IS5</strain>
    </source>
</reference>
<organism evidence="1 2">
    <name type="scientific">Desulfovibrio ferrophilus</name>
    <dbReference type="NCBI Taxonomy" id="241368"/>
    <lineage>
        <taxon>Bacteria</taxon>
        <taxon>Pseudomonadati</taxon>
        <taxon>Thermodesulfobacteriota</taxon>
        <taxon>Desulfovibrionia</taxon>
        <taxon>Desulfovibrionales</taxon>
        <taxon>Desulfovibrionaceae</taxon>
        <taxon>Desulfovibrio</taxon>
    </lineage>
</organism>
<dbReference type="EMBL" id="AP017378">
    <property type="protein sequence ID" value="BBD08745.1"/>
    <property type="molecule type" value="Genomic_DNA"/>
</dbReference>
<gene>
    <name evidence="1" type="ORF">DFE_2019</name>
</gene>
<evidence type="ECO:0008006" key="3">
    <source>
        <dbReference type="Google" id="ProtNLM"/>
    </source>
</evidence>
<name>A0A2Z6AZY0_9BACT</name>
<evidence type="ECO:0000313" key="1">
    <source>
        <dbReference type="EMBL" id="BBD08745.1"/>
    </source>
</evidence>
<dbReference type="KEGG" id="dfl:DFE_2019"/>
<dbReference type="RefSeq" id="WP_126379103.1">
    <property type="nucleotide sequence ID" value="NZ_AP017378.1"/>
</dbReference>